<dbReference type="InterPro" id="IPR045428">
    <property type="entry name" value="EACC1"/>
</dbReference>
<dbReference type="Proteomes" id="UP001596957">
    <property type="component" value="Unassembled WGS sequence"/>
</dbReference>
<proteinExistence type="predicted"/>
<evidence type="ECO:0000256" key="1">
    <source>
        <dbReference type="SAM" id="Phobius"/>
    </source>
</evidence>
<dbReference type="RefSeq" id="WP_327427269.1">
    <property type="nucleotide sequence ID" value="NZ_JBHTBI010000070.1"/>
</dbReference>
<evidence type="ECO:0000313" key="3">
    <source>
        <dbReference type="Proteomes" id="UP001596957"/>
    </source>
</evidence>
<evidence type="ECO:0000313" key="2">
    <source>
        <dbReference type="EMBL" id="MFD0286022.1"/>
    </source>
</evidence>
<gene>
    <name evidence="2" type="ORF">ACFQZP_30940</name>
</gene>
<keyword evidence="1" id="KW-1133">Transmembrane helix</keyword>
<accession>A0ABW2VQ05</accession>
<comment type="caution">
    <text evidence="2">The sequence shown here is derived from an EMBL/GenBank/DDBJ whole genome shotgun (WGS) entry which is preliminary data.</text>
</comment>
<protein>
    <submittedName>
        <fullName evidence="2">Uncharacterized protein</fullName>
    </submittedName>
</protein>
<organism evidence="2 3">
    <name type="scientific">Streptomyces lutosisoli</name>
    <dbReference type="NCBI Taxonomy" id="2665721"/>
    <lineage>
        <taxon>Bacteria</taxon>
        <taxon>Bacillati</taxon>
        <taxon>Actinomycetota</taxon>
        <taxon>Actinomycetes</taxon>
        <taxon>Kitasatosporales</taxon>
        <taxon>Streptomycetaceae</taxon>
        <taxon>Streptomyces</taxon>
    </lineage>
</organism>
<reference evidence="3" key="1">
    <citation type="journal article" date="2019" name="Int. J. Syst. Evol. Microbiol.">
        <title>The Global Catalogue of Microorganisms (GCM) 10K type strain sequencing project: providing services to taxonomists for standard genome sequencing and annotation.</title>
        <authorList>
            <consortium name="The Broad Institute Genomics Platform"/>
            <consortium name="The Broad Institute Genome Sequencing Center for Infectious Disease"/>
            <person name="Wu L."/>
            <person name="Ma J."/>
        </authorList>
    </citation>
    <scope>NUCLEOTIDE SEQUENCE [LARGE SCALE GENOMIC DNA]</scope>
    <source>
        <strain evidence="3">CGMCC 4.7198</strain>
    </source>
</reference>
<keyword evidence="1" id="KW-0472">Membrane</keyword>
<keyword evidence="3" id="KW-1185">Reference proteome</keyword>
<keyword evidence="1" id="KW-0812">Transmembrane</keyword>
<feature type="transmembrane region" description="Helical" evidence="1">
    <location>
        <begin position="56"/>
        <end position="78"/>
    </location>
</feature>
<dbReference type="Pfam" id="PF19953">
    <property type="entry name" value="EACC1"/>
    <property type="match status" value="1"/>
</dbReference>
<sequence length="136" mass="14378">MALQLEIAALGSDAENDLRSLTRWIAEDETLMSACSGTLRSSGPPRSDHMGLGFDILQLALASGFSAGSLAVSIAAWLDARRGSPRLRLRRGSIIVELSAETSDDTLAAVWRLLGEEGAEQDHADRSGADRSGDAP</sequence>
<dbReference type="EMBL" id="JBHTEC010000001">
    <property type="protein sequence ID" value="MFD0286022.1"/>
    <property type="molecule type" value="Genomic_DNA"/>
</dbReference>
<name>A0ABW2VQ05_9ACTN</name>